<dbReference type="GO" id="GO:0046872">
    <property type="term" value="F:metal ion binding"/>
    <property type="evidence" value="ECO:0007669"/>
    <property type="project" value="UniProtKB-KW"/>
</dbReference>
<name>A0A255D943_9MYCO</name>
<accession>A0A255D943</accession>
<evidence type="ECO:0000256" key="1">
    <source>
        <dbReference type="ARBA" id="ARBA00001966"/>
    </source>
</evidence>
<evidence type="ECO:0000256" key="4">
    <source>
        <dbReference type="ARBA" id="ARBA00023004"/>
    </source>
</evidence>
<dbReference type="InterPro" id="IPR006158">
    <property type="entry name" value="Cobalamin-bd"/>
</dbReference>
<evidence type="ECO:0000259" key="7">
    <source>
        <dbReference type="PROSITE" id="PS51918"/>
    </source>
</evidence>
<keyword evidence="4" id="KW-0408">Iron</keyword>
<evidence type="ECO:0000256" key="3">
    <source>
        <dbReference type="ARBA" id="ARBA00022723"/>
    </source>
</evidence>
<dbReference type="InterPro" id="IPR051198">
    <property type="entry name" value="BchE-like"/>
</dbReference>
<reference evidence="8 9" key="1">
    <citation type="submission" date="2017-07" db="EMBL/GenBank/DDBJ databases">
        <title>The new phylogeny of genus Mycobacterium.</title>
        <authorList>
            <person name="Tortoli E."/>
            <person name="Trovato A."/>
            <person name="Cirillo D.M."/>
        </authorList>
    </citation>
    <scope>NUCLEOTIDE SEQUENCE [LARGE SCALE GENOMIC DNA]</scope>
    <source>
        <strain evidence="8 9">ATCC 33027</strain>
    </source>
</reference>
<keyword evidence="5" id="KW-0411">Iron-sulfur</keyword>
<protein>
    <submittedName>
        <fullName evidence="8">B12-binding domain-containing radical SAM protein</fullName>
    </submittedName>
</protein>
<sequence>MANIVLINPRFEVSYWGLEHALPLLGKKCNVPTACLPLLAALTPSDHQVTLIDENVEDIDFDRVAQADIVGLTGMIVQRQRMLEILNELKARGVFVVVGGPWVSVQEDYFDGLADAIFIGEAETTWPQFLDEWAQGRHQYRYEQADRTDMTQVPVPRYDLLKTKNYVFGSVQFSRGCPFQCEFCDIIVTFGRKPRLKTSAQVIAELEAMRKENLFIAFIVDDNLIGNKAAVKVLLQDVAAWQARDGYPFQFFTEASLNLAEDDELMELMVAANITVVFIGIESPNEDSLKEAKKYQNVKKGDTIVDRVRKVQDSGLEVWCGMIVGFDNDDPRIFKQQAEFIDQTDIMHAMVGMLAAIPKTPLHARLKNEGRLDLNDDERTFGTNVIPFNMSREELRDGYIGLMRDLYDPDSYFDRLESLYLTRKFDFGRARNAYLRDHPWRRRKMQLLDGGRALGLFLLLMKNVPDPQLRKIYRRRMLTILRNRPAPGVLLVCVVKCATHYHHYTMSREMSERRTLVNTF</sequence>
<dbReference type="InterPro" id="IPR025274">
    <property type="entry name" value="DUF4070"/>
</dbReference>
<feature type="domain" description="B12-binding" evidence="6">
    <location>
        <begin position="1"/>
        <end position="140"/>
    </location>
</feature>
<dbReference type="CDD" id="cd01335">
    <property type="entry name" value="Radical_SAM"/>
    <property type="match status" value="1"/>
</dbReference>
<dbReference type="Proteomes" id="UP000216063">
    <property type="component" value="Unassembled WGS sequence"/>
</dbReference>
<dbReference type="SFLD" id="SFLDS00029">
    <property type="entry name" value="Radical_SAM"/>
    <property type="match status" value="1"/>
</dbReference>
<evidence type="ECO:0000256" key="2">
    <source>
        <dbReference type="ARBA" id="ARBA00022691"/>
    </source>
</evidence>
<organism evidence="8 9">
    <name type="scientific">Mycolicibacterium sphagni</name>
    <dbReference type="NCBI Taxonomy" id="1786"/>
    <lineage>
        <taxon>Bacteria</taxon>
        <taxon>Bacillati</taxon>
        <taxon>Actinomycetota</taxon>
        <taxon>Actinomycetes</taxon>
        <taxon>Mycobacteriales</taxon>
        <taxon>Mycobacteriaceae</taxon>
        <taxon>Mycolicibacterium</taxon>
    </lineage>
</organism>
<gene>
    <name evidence="8" type="ORF">CG716_24110</name>
</gene>
<dbReference type="PROSITE" id="PS51918">
    <property type="entry name" value="RADICAL_SAM"/>
    <property type="match status" value="1"/>
</dbReference>
<dbReference type="Gene3D" id="3.80.30.20">
    <property type="entry name" value="tm_1862 like domain"/>
    <property type="match status" value="1"/>
</dbReference>
<dbReference type="PANTHER" id="PTHR43409:SF3">
    <property type="entry name" value="HYPOTHETICAL METHYLTRANSFERASE"/>
    <property type="match status" value="1"/>
</dbReference>
<dbReference type="GO" id="GO:0051536">
    <property type="term" value="F:iron-sulfur cluster binding"/>
    <property type="evidence" value="ECO:0007669"/>
    <property type="project" value="UniProtKB-KW"/>
</dbReference>
<dbReference type="GO" id="GO:0005829">
    <property type="term" value="C:cytosol"/>
    <property type="evidence" value="ECO:0007669"/>
    <property type="project" value="TreeGrafter"/>
</dbReference>
<dbReference type="PROSITE" id="PS51332">
    <property type="entry name" value="B12_BINDING"/>
    <property type="match status" value="1"/>
</dbReference>
<dbReference type="Pfam" id="PF13282">
    <property type="entry name" value="DUF4070"/>
    <property type="match status" value="1"/>
</dbReference>
<evidence type="ECO:0000259" key="6">
    <source>
        <dbReference type="PROSITE" id="PS51332"/>
    </source>
</evidence>
<dbReference type="PANTHER" id="PTHR43409">
    <property type="entry name" value="ANAEROBIC MAGNESIUM-PROTOPORPHYRIN IX MONOMETHYL ESTER CYCLASE-RELATED"/>
    <property type="match status" value="1"/>
</dbReference>
<keyword evidence="9" id="KW-1185">Reference proteome</keyword>
<dbReference type="SUPFAM" id="SSF102114">
    <property type="entry name" value="Radical SAM enzymes"/>
    <property type="match status" value="1"/>
</dbReference>
<evidence type="ECO:0000313" key="9">
    <source>
        <dbReference type="Proteomes" id="UP000216063"/>
    </source>
</evidence>
<dbReference type="InterPro" id="IPR007197">
    <property type="entry name" value="rSAM"/>
</dbReference>
<dbReference type="Pfam" id="PF04055">
    <property type="entry name" value="Radical_SAM"/>
    <property type="match status" value="1"/>
</dbReference>
<comment type="caution">
    <text evidence="8">The sequence shown here is derived from an EMBL/GenBank/DDBJ whole genome shotgun (WGS) entry which is preliminary data.</text>
</comment>
<keyword evidence="3" id="KW-0479">Metal-binding</keyword>
<dbReference type="GO" id="GO:0003824">
    <property type="term" value="F:catalytic activity"/>
    <property type="evidence" value="ECO:0007669"/>
    <property type="project" value="InterPro"/>
</dbReference>
<dbReference type="AlphaFoldDB" id="A0A255D943"/>
<dbReference type="Gene3D" id="3.40.50.280">
    <property type="entry name" value="Cobalamin-binding domain"/>
    <property type="match status" value="1"/>
</dbReference>
<dbReference type="InterPro" id="IPR034466">
    <property type="entry name" value="Methyltransferase_Class_B"/>
</dbReference>
<dbReference type="EMBL" id="NOZR01000025">
    <property type="protein sequence ID" value="OYN75947.1"/>
    <property type="molecule type" value="Genomic_DNA"/>
</dbReference>
<dbReference type="InterPro" id="IPR006638">
    <property type="entry name" value="Elp3/MiaA/NifB-like_rSAM"/>
</dbReference>
<dbReference type="SFLD" id="SFLDG01082">
    <property type="entry name" value="B12-binding_domain_containing"/>
    <property type="match status" value="1"/>
</dbReference>
<dbReference type="InterPro" id="IPR058240">
    <property type="entry name" value="rSAM_sf"/>
</dbReference>
<dbReference type="InterPro" id="IPR034530">
    <property type="entry name" value="HpnP-like"/>
</dbReference>
<proteinExistence type="predicted"/>
<evidence type="ECO:0000313" key="8">
    <source>
        <dbReference type="EMBL" id="OYN75947.1"/>
    </source>
</evidence>
<dbReference type="OrthoDB" id="5298546at2"/>
<dbReference type="SFLD" id="SFLDF00303">
    <property type="entry name" value="hopanoid_C2-methyltransferase"/>
    <property type="match status" value="1"/>
</dbReference>
<keyword evidence="2" id="KW-0949">S-adenosyl-L-methionine</keyword>
<comment type="cofactor">
    <cofactor evidence="1">
        <name>[4Fe-4S] cluster</name>
        <dbReference type="ChEBI" id="CHEBI:49883"/>
    </cofactor>
</comment>
<dbReference type="InterPro" id="IPR023404">
    <property type="entry name" value="rSAM_horseshoe"/>
</dbReference>
<evidence type="ECO:0000256" key="5">
    <source>
        <dbReference type="ARBA" id="ARBA00023014"/>
    </source>
</evidence>
<dbReference type="SFLD" id="SFLDG01123">
    <property type="entry name" value="methyltransferase_(Class_B)"/>
    <property type="match status" value="1"/>
</dbReference>
<dbReference type="Pfam" id="PF02310">
    <property type="entry name" value="B12-binding"/>
    <property type="match status" value="1"/>
</dbReference>
<dbReference type="GO" id="GO:0031419">
    <property type="term" value="F:cobalamin binding"/>
    <property type="evidence" value="ECO:0007669"/>
    <property type="project" value="InterPro"/>
</dbReference>
<dbReference type="SMART" id="SM00729">
    <property type="entry name" value="Elp3"/>
    <property type="match status" value="1"/>
</dbReference>
<feature type="domain" description="Radical SAM core" evidence="7">
    <location>
        <begin position="163"/>
        <end position="393"/>
    </location>
</feature>